<protein>
    <submittedName>
        <fullName evidence="1">Uncharacterized protein</fullName>
    </submittedName>
</protein>
<keyword evidence="2" id="KW-1185">Reference proteome</keyword>
<sequence>MFFYLNAKVFSNDYSTLASSAFVLSDLFHPIISALILKVLLPYRASDGGNEIESIVQFESDCMDSVVGLSRNEVVWCPVCNRNYLTITSCFVMCRCGVYINCKV</sequence>
<comment type="caution">
    <text evidence="1">The sequence shown here is derived from an EMBL/GenBank/DDBJ whole genome shotgun (WGS) entry which is preliminary data.</text>
</comment>
<organism evidence="1 2">
    <name type="scientific">Ranitomeya imitator</name>
    <name type="common">mimic poison frog</name>
    <dbReference type="NCBI Taxonomy" id="111125"/>
    <lineage>
        <taxon>Eukaryota</taxon>
        <taxon>Metazoa</taxon>
        <taxon>Chordata</taxon>
        <taxon>Craniata</taxon>
        <taxon>Vertebrata</taxon>
        <taxon>Euteleostomi</taxon>
        <taxon>Amphibia</taxon>
        <taxon>Batrachia</taxon>
        <taxon>Anura</taxon>
        <taxon>Neobatrachia</taxon>
        <taxon>Hyloidea</taxon>
        <taxon>Dendrobatidae</taxon>
        <taxon>Dendrobatinae</taxon>
        <taxon>Ranitomeya</taxon>
    </lineage>
</organism>
<gene>
    <name evidence="1" type="ORF">RIMI_LOCUS4467266</name>
</gene>
<dbReference type="Proteomes" id="UP001176940">
    <property type="component" value="Unassembled WGS sequence"/>
</dbReference>
<evidence type="ECO:0000313" key="1">
    <source>
        <dbReference type="EMBL" id="CAJ0930757.1"/>
    </source>
</evidence>
<dbReference type="EMBL" id="CAUEEQ010007201">
    <property type="protein sequence ID" value="CAJ0930757.1"/>
    <property type="molecule type" value="Genomic_DNA"/>
</dbReference>
<reference evidence="1" key="1">
    <citation type="submission" date="2023-07" db="EMBL/GenBank/DDBJ databases">
        <authorList>
            <person name="Stuckert A."/>
        </authorList>
    </citation>
    <scope>NUCLEOTIDE SEQUENCE</scope>
</reference>
<accession>A0ABN9L5L3</accession>
<name>A0ABN9L5L3_9NEOB</name>
<proteinExistence type="predicted"/>
<evidence type="ECO:0000313" key="2">
    <source>
        <dbReference type="Proteomes" id="UP001176940"/>
    </source>
</evidence>